<accession>A0A6L3X204</accession>
<proteinExistence type="predicted"/>
<protein>
    <submittedName>
        <fullName evidence="2">PAS domain-containing protein</fullName>
    </submittedName>
</protein>
<comment type="caution">
    <text evidence="2">The sequence shown here is derived from an EMBL/GenBank/DDBJ whole genome shotgun (WGS) entry which is preliminary data.</text>
</comment>
<sequence length="114" mass="12929">MCQNKPVIEFSPEGVINKASPLFLSTMGYRADEIIGHHHRIFCPPSLVSSPEYSQFWQRLARGESFSGKYLRLAKGNRSVWLEASYIPVSDRRGRVIRVIKIAADISERVHSAL</sequence>
<dbReference type="PANTHER" id="PTHR24422:SF10">
    <property type="entry name" value="CHEMOTAXIS PROTEIN METHYLTRANSFERASE 2"/>
    <property type="match status" value="1"/>
</dbReference>
<gene>
    <name evidence="2" type="ORF">F9C29_34940</name>
</gene>
<evidence type="ECO:0000259" key="1">
    <source>
        <dbReference type="PROSITE" id="PS50113"/>
    </source>
</evidence>
<evidence type="ECO:0000313" key="2">
    <source>
        <dbReference type="EMBL" id="KAB2425763.1"/>
    </source>
</evidence>
<dbReference type="Pfam" id="PF08448">
    <property type="entry name" value="PAS_4"/>
    <property type="match status" value="1"/>
</dbReference>
<dbReference type="SMART" id="SM00086">
    <property type="entry name" value="PAC"/>
    <property type="match status" value="1"/>
</dbReference>
<dbReference type="EMBL" id="WBSZ01002701">
    <property type="protein sequence ID" value="KAB2425763.1"/>
    <property type="molecule type" value="Genomic_DNA"/>
</dbReference>
<reference evidence="2 3" key="1">
    <citation type="submission" date="2019-09" db="EMBL/GenBank/DDBJ databases">
        <title>Reversal of blaTEM antimicrobial resistance by CRISPR-Cas9 in clinical E. coli and other Enterobacteriaceae strains.</title>
        <authorList>
            <person name="Tagliaferri T."/>
            <person name="Guimaraes N."/>
            <person name="Pereira M."/>
            <person name="Felicori L."/>
            <person name="Horz H.-P."/>
            <person name="Santos S."/>
            <person name="Mendes T."/>
        </authorList>
    </citation>
    <scope>NUCLEOTIDE SEQUENCE [LARGE SCALE GENOMIC DNA]</scope>
    <source>
        <strain evidence="2 3">E2_blaTEM_MG</strain>
    </source>
</reference>
<feature type="non-terminal residue" evidence="2">
    <location>
        <position position="114"/>
    </location>
</feature>
<organism evidence="2 3">
    <name type="scientific">Enterobacter hormaechei</name>
    <dbReference type="NCBI Taxonomy" id="158836"/>
    <lineage>
        <taxon>Bacteria</taxon>
        <taxon>Pseudomonadati</taxon>
        <taxon>Pseudomonadota</taxon>
        <taxon>Gammaproteobacteria</taxon>
        <taxon>Enterobacterales</taxon>
        <taxon>Enterobacteriaceae</taxon>
        <taxon>Enterobacter</taxon>
        <taxon>Enterobacter cloacae complex</taxon>
    </lineage>
</organism>
<dbReference type="InterPro" id="IPR001610">
    <property type="entry name" value="PAC"/>
</dbReference>
<dbReference type="Gene3D" id="3.30.450.20">
    <property type="entry name" value="PAS domain"/>
    <property type="match status" value="1"/>
</dbReference>
<dbReference type="InterPro" id="IPR035965">
    <property type="entry name" value="PAS-like_dom_sf"/>
</dbReference>
<dbReference type="Proteomes" id="UP000476281">
    <property type="component" value="Unassembled WGS sequence"/>
</dbReference>
<evidence type="ECO:0000313" key="3">
    <source>
        <dbReference type="Proteomes" id="UP000476281"/>
    </source>
</evidence>
<feature type="domain" description="PAC" evidence="1">
    <location>
        <begin position="64"/>
        <end position="114"/>
    </location>
</feature>
<dbReference type="InterPro" id="IPR013656">
    <property type="entry name" value="PAS_4"/>
</dbReference>
<name>A0A6L3X204_9ENTR</name>
<dbReference type="InterPro" id="IPR000014">
    <property type="entry name" value="PAS"/>
</dbReference>
<dbReference type="PANTHER" id="PTHR24422">
    <property type="entry name" value="CHEMOTAXIS PROTEIN METHYLTRANSFERASE"/>
    <property type="match status" value="1"/>
</dbReference>
<dbReference type="SUPFAM" id="SSF55785">
    <property type="entry name" value="PYP-like sensor domain (PAS domain)"/>
    <property type="match status" value="1"/>
</dbReference>
<dbReference type="CDD" id="cd00130">
    <property type="entry name" value="PAS"/>
    <property type="match status" value="1"/>
</dbReference>
<dbReference type="AlphaFoldDB" id="A0A6L3X204"/>
<dbReference type="PROSITE" id="PS50113">
    <property type="entry name" value="PAC"/>
    <property type="match status" value="1"/>
</dbReference>
<dbReference type="InterPro" id="IPR000700">
    <property type="entry name" value="PAS-assoc_C"/>
</dbReference>
<dbReference type="NCBIfam" id="TIGR00229">
    <property type="entry name" value="sensory_box"/>
    <property type="match status" value="1"/>
</dbReference>
<dbReference type="InterPro" id="IPR050903">
    <property type="entry name" value="Bact_Chemotaxis_MeTrfase"/>
</dbReference>